<feature type="signal peptide" evidence="1">
    <location>
        <begin position="1"/>
        <end position="23"/>
    </location>
</feature>
<keyword evidence="1" id="KW-0732">Signal</keyword>
<evidence type="ECO:0000313" key="3">
    <source>
        <dbReference type="Proteomes" id="UP000308349"/>
    </source>
</evidence>
<evidence type="ECO:0000313" key="2">
    <source>
        <dbReference type="EMBL" id="TLG00258.1"/>
    </source>
</evidence>
<dbReference type="InterPro" id="IPR024520">
    <property type="entry name" value="DUF3558"/>
</dbReference>
<accession>A0A5R8PA45</accession>
<dbReference type="AlphaFoldDB" id="A0A5R8PA45"/>
<dbReference type="Proteomes" id="UP000308349">
    <property type="component" value="Unassembled WGS sequence"/>
</dbReference>
<evidence type="ECO:0000256" key="1">
    <source>
        <dbReference type="SAM" id="SignalP"/>
    </source>
</evidence>
<comment type="caution">
    <text evidence="2">The sequence shown here is derived from an EMBL/GenBank/DDBJ whole genome shotgun (WGS) entry which is preliminary data.</text>
</comment>
<dbReference type="Pfam" id="PF12079">
    <property type="entry name" value="DUF3558"/>
    <property type="match status" value="1"/>
</dbReference>
<reference evidence="2 3" key="1">
    <citation type="submission" date="2019-05" db="EMBL/GenBank/DDBJ databases">
        <title>Genomes sequences of two Nocardia cyriacigeorgica environmental isolates, type strains Nocardia asteroides ATCC 19247 and Nocardia cyriacigeorgica DSM 44484.</title>
        <authorList>
            <person name="Vautrin F."/>
            <person name="Bergeron E."/>
            <person name="Dubost A."/>
            <person name="Abrouk D."/>
            <person name="Rodriguez Nava V."/>
            <person name="Pujic P."/>
        </authorList>
    </citation>
    <scope>NUCLEOTIDE SEQUENCE [LARGE SCALE GENOMIC DNA]</scope>
    <source>
        <strain evidence="2 3">EML 1456</strain>
    </source>
</reference>
<protein>
    <submittedName>
        <fullName evidence="2">DUF3558 domain-containing protein</fullName>
    </submittedName>
</protein>
<proteinExistence type="predicted"/>
<gene>
    <name evidence="2" type="ORF">FEK35_24625</name>
</gene>
<dbReference type="OrthoDB" id="4563594at2"/>
<dbReference type="PROSITE" id="PS51257">
    <property type="entry name" value="PROKAR_LIPOPROTEIN"/>
    <property type="match status" value="1"/>
</dbReference>
<dbReference type="EMBL" id="VBUU01000032">
    <property type="protein sequence ID" value="TLG00258.1"/>
    <property type="molecule type" value="Genomic_DNA"/>
</dbReference>
<sequence length="183" mass="19461">MSRIMLGALLAVAALTVAGCSSGTTDGEPVAQQETSGEKTVQFNPCEDLSADALTAAGLDPASEHTTIDPPTGATSWRICAWKVPGQPYSVSIGASTHMQDEVLDNPTVTDFADVQIGSRSGMTYRQVDDEHKLSCYVSLPSSQGMFNVIADWPYSKRDSVPEAPPCSLAIKHATDLEPYLPE</sequence>
<name>A0A5R8PA45_9NOCA</name>
<organism evidence="2 3">
    <name type="scientific">Nocardia cyriacigeorgica</name>
    <dbReference type="NCBI Taxonomy" id="135487"/>
    <lineage>
        <taxon>Bacteria</taxon>
        <taxon>Bacillati</taxon>
        <taxon>Actinomycetota</taxon>
        <taxon>Actinomycetes</taxon>
        <taxon>Mycobacteriales</taxon>
        <taxon>Nocardiaceae</taxon>
        <taxon>Nocardia</taxon>
    </lineage>
</organism>
<feature type="chain" id="PRO_5024461692" evidence="1">
    <location>
        <begin position="24"/>
        <end position="183"/>
    </location>
</feature>